<evidence type="ECO:0000313" key="1">
    <source>
        <dbReference type="EMBL" id="TWW73331.1"/>
    </source>
</evidence>
<keyword evidence="2" id="KW-1185">Reference proteome</keyword>
<sequence length="169" mass="19360">MEGEKEKEEENTLVGPTWWNERHQKYSDNFGGHAKFQRKSCCWDPCEHLVDSGFLSCESITEADHQRNWYVVVWDNTLSASGAAPPTMLCISEPPQKGSWCWAYERQPFVCTPLVQAVEEPCGEIDMGAIQGWMRRSRHFFPRRLAREDGACDVDEALWADPAVRQHAA</sequence>
<organism evidence="1 2">
    <name type="scientific">Takifugu flavidus</name>
    <name type="common">sansaifugu</name>
    <dbReference type="NCBI Taxonomy" id="433684"/>
    <lineage>
        <taxon>Eukaryota</taxon>
        <taxon>Metazoa</taxon>
        <taxon>Chordata</taxon>
        <taxon>Craniata</taxon>
        <taxon>Vertebrata</taxon>
        <taxon>Euteleostomi</taxon>
        <taxon>Actinopterygii</taxon>
        <taxon>Neopterygii</taxon>
        <taxon>Teleostei</taxon>
        <taxon>Neoteleostei</taxon>
        <taxon>Acanthomorphata</taxon>
        <taxon>Eupercaria</taxon>
        <taxon>Tetraodontiformes</taxon>
        <taxon>Tetradontoidea</taxon>
        <taxon>Tetraodontidae</taxon>
        <taxon>Takifugu</taxon>
    </lineage>
</organism>
<name>A0A5C6P3J9_9TELE</name>
<comment type="caution">
    <text evidence="1">The sequence shown here is derived from an EMBL/GenBank/DDBJ whole genome shotgun (WGS) entry which is preliminary data.</text>
</comment>
<accession>A0A5C6P3J9</accession>
<gene>
    <name evidence="1" type="ORF">D4764_15G0007250</name>
</gene>
<proteinExistence type="predicted"/>
<dbReference type="AlphaFoldDB" id="A0A5C6P3J9"/>
<reference evidence="1 2" key="1">
    <citation type="submission" date="2019-04" db="EMBL/GenBank/DDBJ databases">
        <title>Chromosome genome assembly for Takifugu flavidus.</title>
        <authorList>
            <person name="Xiao S."/>
        </authorList>
    </citation>
    <scope>NUCLEOTIDE SEQUENCE [LARGE SCALE GENOMIC DNA]</scope>
    <source>
        <strain evidence="1">HTHZ2018</strain>
        <tissue evidence="1">Muscle</tissue>
    </source>
</reference>
<dbReference type="Proteomes" id="UP000324091">
    <property type="component" value="Chromosome 15"/>
</dbReference>
<evidence type="ECO:0000313" key="2">
    <source>
        <dbReference type="Proteomes" id="UP000324091"/>
    </source>
</evidence>
<dbReference type="EMBL" id="RHFK02000007">
    <property type="protein sequence ID" value="TWW73331.1"/>
    <property type="molecule type" value="Genomic_DNA"/>
</dbReference>
<protein>
    <submittedName>
        <fullName evidence="1">Uncharacterized protein</fullName>
    </submittedName>
</protein>